<comment type="caution">
    <text evidence="1">The sequence shown here is derived from an EMBL/GenBank/DDBJ whole genome shotgun (WGS) entry which is preliminary data.</text>
</comment>
<dbReference type="EMBL" id="DTIN01000025">
    <property type="protein sequence ID" value="HFX13847.1"/>
    <property type="molecule type" value="Genomic_DNA"/>
</dbReference>
<keyword evidence="1" id="KW-0547">Nucleotide-binding</keyword>
<dbReference type="AlphaFoldDB" id="A0A7C3MKH3"/>
<name>A0A7C3MKH3_DICTH</name>
<sequence length="416" mass="47738">MNYKEINKLRLIADFHIHSKYSRATSKDMDLHSLTKWAKIKGVNILGTGDFTHPLWFNELKGKLKEENYGIYSYNDIYFILSSEISLIYNQNNKLRRIHLLIFAPSFEIAYKINRILEKYSNLTSDGRPTLGEPIQKVIPQLWDLSEEIHIIPAHAWTPWYSIFGSKSGFDSIEEAFGNYSKYIFAIETGLSSDPSMNWRLSKLDKICLISNSDAHSPNKIGREANVLNCNLNYKDIFNAIKNQDKDKFLYTIEFFPEEGKYHFDGHRNCNISLHPKESIKLGKICPICGKPLTIGVLHRVEELADREEVYLPIKIPYKNLVPLEEIIGQSLNKEPSSPIVQREYLKTISNLGNELSILMDVSLEDIIRISGEKIAKGINLMRQGKIKKIPGYDGVYGKIIIFPEEASSENQLSLF</sequence>
<dbReference type="GO" id="GO:0004386">
    <property type="term" value="F:helicase activity"/>
    <property type="evidence" value="ECO:0007669"/>
    <property type="project" value="UniProtKB-KW"/>
</dbReference>
<gene>
    <name evidence="1" type="ORF">ENW00_06830</name>
</gene>
<dbReference type="InterPro" id="IPR016195">
    <property type="entry name" value="Pol/histidinol_Pase-like"/>
</dbReference>
<keyword evidence="1" id="KW-0067">ATP-binding</keyword>
<reference evidence="1" key="1">
    <citation type="journal article" date="2020" name="mSystems">
        <title>Genome- and Community-Level Interaction Insights into Carbon Utilization and Element Cycling Functions of Hydrothermarchaeota in Hydrothermal Sediment.</title>
        <authorList>
            <person name="Zhou Z."/>
            <person name="Liu Y."/>
            <person name="Xu W."/>
            <person name="Pan J."/>
            <person name="Luo Z.H."/>
            <person name="Li M."/>
        </authorList>
    </citation>
    <scope>NUCLEOTIDE SEQUENCE [LARGE SCALE GENOMIC DNA]</scope>
    <source>
        <strain evidence="1">SpSt-81</strain>
    </source>
</reference>
<proteinExistence type="predicted"/>
<evidence type="ECO:0000313" key="1">
    <source>
        <dbReference type="EMBL" id="HFX13847.1"/>
    </source>
</evidence>
<dbReference type="Gene3D" id="3.20.20.140">
    <property type="entry name" value="Metal-dependent hydrolases"/>
    <property type="match status" value="1"/>
</dbReference>
<accession>A0A7C3MKH3</accession>
<keyword evidence="1" id="KW-0347">Helicase</keyword>
<dbReference type="CDD" id="cd19067">
    <property type="entry name" value="PfuEndoQ-like"/>
    <property type="match status" value="1"/>
</dbReference>
<keyword evidence="1" id="KW-0378">Hydrolase</keyword>
<protein>
    <submittedName>
        <fullName evidence="1">DNA helicase UvrD</fullName>
    </submittedName>
</protein>
<dbReference type="PANTHER" id="PTHR40084:SF1">
    <property type="entry name" value="PHOSPHOTRANSFERASE"/>
    <property type="match status" value="1"/>
</dbReference>
<organism evidence="1">
    <name type="scientific">Dictyoglomus thermophilum</name>
    <dbReference type="NCBI Taxonomy" id="14"/>
    <lineage>
        <taxon>Bacteria</taxon>
        <taxon>Pseudomonadati</taxon>
        <taxon>Dictyoglomota</taxon>
        <taxon>Dictyoglomia</taxon>
        <taxon>Dictyoglomales</taxon>
        <taxon>Dictyoglomaceae</taxon>
        <taxon>Dictyoglomus</taxon>
    </lineage>
</organism>
<dbReference type="SUPFAM" id="SSF89550">
    <property type="entry name" value="PHP domain-like"/>
    <property type="match status" value="1"/>
</dbReference>
<dbReference type="PANTHER" id="PTHR40084">
    <property type="entry name" value="PHOSPHOHYDROLASE, PHP FAMILY"/>
    <property type="match status" value="1"/>
</dbReference>